<dbReference type="Proteomes" id="UP000036681">
    <property type="component" value="Unplaced"/>
</dbReference>
<dbReference type="PANTHER" id="PTHR21068:SF43">
    <property type="entry name" value="SPARTIN"/>
    <property type="match status" value="1"/>
</dbReference>
<dbReference type="AlphaFoldDB" id="A0A0M3I3D9"/>
<feature type="domain" description="Senescence" evidence="1">
    <location>
        <begin position="75"/>
        <end position="258"/>
    </location>
</feature>
<proteinExistence type="predicted"/>
<accession>A0A0M3I3D9</accession>
<dbReference type="GO" id="GO:0051301">
    <property type="term" value="P:cell division"/>
    <property type="evidence" value="ECO:0007669"/>
    <property type="project" value="TreeGrafter"/>
</dbReference>
<dbReference type="GO" id="GO:0030514">
    <property type="term" value="P:negative regulation of BMP signaling pathway"/>
    <property type="evidence" value="ECO:0007669"/>
    <property type="project" value="TreeGrafter"/>
</dbReference>
<dbReference type="InterPro" id="IPR009686">
    <property type="entry name" value="Senescence/spartin_C"/>
</dbReference>
<sequence>MCFRINNGDQSPYNSLANTISDKFIDKILLSNPHKRMEDDCFKFLKQFSEVRTPGIVPALRCKKRRRLSEEFAETLIKGSENIAWKMNSTAAKMSKSVAEVADKHRSSMHPNEHQMDVHPLVEAGVHNVHRGSKFVAKRIRYFLDKTGEIGIVVGRQLAANAEKCFGSGRSIGLISDTINVLGGSVVGASIIWIAMGNALKTLCSNVADELVDTIHAKYGEQASTIAHEAFCATGHTSMAAFHVSKLLPCSLAGRAAKRVGKQLIKDLHRKQSEESMDSNGKMNGRVYISFVRPSAYVIKYAFDVFQQSPSRQTYFAHEAGKCKYIQRFAVYQILFVSSVTHMCYELIRICLFIAVATRP</sequence>
<name>A0A0M3I3D9_ASCLU</name>
<organism evidence="2 3">
    <name type="scientific">Ascaris lumbricoides</name>
    <name type="common">Giant roundworm</name>
    <dbReference type="NCBI Taxonomy" id="6252"/>
    <lineage>
        <taxon>Eukaryota</taxon>
        <taxon>Metazoa</taxon>
        <taxon>Ecdysozoa</taxon>
        <taxon>Nematoda</taxon>
        <taxon>Chromadorea</taxon>
        <taxon>Rhabditida</taxon>
        <taxon>Spirurina</taxon>
        <taxon>Ascaridomorpha</taxon>
        <taxon>Ascaridoidea</taxon>
        <taxon>Ascarididae</taxon>
        <taxon>Ascaris</taxon>
    </lineage>
</organism>
<reference evidence="3" key="1">
    <citation type="submission" date="2017-02" db="UniProtKB">
        <authorList>
            <consortium name="WormBaseParasite"/>
        </authorList>
    </citation>
    <scope>IDENTIFICATION</scope>
</reference>
<evidence type="ECO:0000259" key="1">
    <source>
        <dbReference type="Pfam" id="PF06911"/>
    </source>
</evidence>
<evidence type="ECO:0000313" key="2">
    <source>
        <dbReference type="Proteomes" id="UP000036681"/>
    </source>
</evidence>
<dbReference type="InterPro" id="IPR045036">
    <property type="entry name" value="Spartin-like"/>
</dbReference>
<dbReference type="WBParaSite" id="ALUE_0001114801-mRNA-1">
    <property type="protein sequence ID" value="ALUE_0001114801-mRNA-1"/>
    <property type="gene ID" value="ALUE_0001114801"/>
</dbReference>
<evidence type="ECO:0000313" key="3">
    <source>
        <dbReference type="WBParaSite" id="ALUE_0001114801-mRNA-1"/>
    </source>
</evidence>
<dbReference type="PANTHER" id="PTHR21068">
    <property type="entry name" value="SPARTIN"/>
    <property type="match status" value="1"/>
</dbReference>
<protein>
    <submittedName>
        <fullName evidence="3">Senescence domain-containing protein</fullName>
    </submittedName>
</protein>
<dbReference type="Pfam" id="PF06911">
    <property type="entry name" value="Senescence"/>
    <property type="match status" value="1"/>
</dbReference>
<dbReference type="GO" id="GO:0005886">
    <property type="term" value="C:plasma membrane"/>
    <property type="evidence" value="ECO:0007669"/>
    <property type="project" value="TreeGrafter"/>
</dbReference>
<keyword evidence="2" id="KW-1185">Reference proteome</keyword>